<dbReference type="Pfam" id="PF02606">
    <property type="entry name" value="LpxK"/>
    <property type="match status" value="1"/>
</dbReference>
<dbReference type="EMBL" id="JMSZ01000021">
    <property type="protein sequence ID" value="KDE39938.1"/>
    <property type="molecule type" value="Genomic_DNA"/>
</dbReference>
<dbReference type="PANTHER" id="PTHR42724">
    <property type="entry name" value="TETRAACYLDISACCHARIDE 4'-KINASE"/>
    <property type="match status" value="1"/>
</dbReference>
<evidence type="ECO:0000256" key="4">
    <source>
        <dbReference type="ARBA" id="ARBA00016436"/>
    </source>
</evidence>
<evidence type="ECO:0000256" key="1">
    <source>
        <dbReference type="ARBA" id="ARBA00002274"/>
    </source>
</evidence>
<keyword evidence="10 13" id="KW-0067">ATP-binding</keyword>
<protein>
    <recommendedName>
        <fullName evidence="4 13">Tetraacyldisaccharide 4'-kinase</fullName>
        <ecNumber evidence="3 13">2.7.1.130</ecNumber>
    </recommendedName>
    <alternativeName>
        <fullName evidence="12 13">Lipid A 4'-kinase</fullName>
    </alternativeName>
</protein>
<evidence type="ECO:0000256" key="12">
    <source>
        <dbReference type="ARBA" id="ARBA00029757"/>
    </source>
</evidence>
<evidence type="ECO:0000256" key="6">
    <source>
        <dbReference type="ARBA" id="ARBA00022556"/>
    </source>
</evidence>
<keyword evidence="9 13" id="KW-0418">Kinase</keyword>
<comment type="function">
    <text evidence="1 13">Transfers the gamma-phosphate of ATP to the 4'-position of a tetraacyldisaccharide 1-phosphate intermediate (termed DS-1-P) to form tetraacyldisaccharide 1,4'-bis-phosphate (lipid IVA).</text>
</comment>
<dbReference type="InterPro" id="IPR003758">
    <property type="entry name" value="LpxK"/>
</dbReference>
<evidence type="ECO:0000256" key="8">
    <source>
        <dbReference type="ARBA" id="ARBA00022741"/>
    </source>
</evidence>
<dbReference type="GO" id="GO:0005524">
    <property type="term" value="F:ATP binding"/>
    <property type="evidence" value="ECO:0007669"/>
    <property type="project" value="UniProtKB-UniRule"/>
</dbReference>
<dbReference type="UniPathway" id="UPA00359">
    <property type="reaction ID" value="UER00482"/>
</dbReference>
<name>A0A063Y0V4_9GAMM</name>
<comment type="pathway">
    <text evidence="2 13">Glycolipid biosynthesis; lipid IV(A) biosynthesis; lipid IV(A) from (3R)-3-hydroxytetradecanoyl-[acyl-carrier-protein] and UDP-N-acetyl-alpha-D-glucosamine: step 6/6.</text>
</comment>
<keyword evidence="8 13" id="KW-0547">Nucleotide-binding</keyword>
<keyword evidence="15" id="KW-1185">Reference proteome</keyword>
<comment type="caution">
    <text evidence="14">The sequence shown here is derived from an EMBL/GenBank/DDBJ whole genome shotgun (WGS) entry which is preliminary data.</text>
</comment>
<proteinExistence type="inferred from homology"/>
<dbReference type="GO" id="GO:0009245">
    <property type="term" value="P:lipid A biosynthetic process"/>
    <property type="evidence" value="ECO:0007669"/>
    <property type="project" value="UniProtKB-UniRule"/>
</dbReference>
<evidence type="ECO:0000313" key="14">
    <source>
        <dbReference type="EMBL" id="KDE39938.1"/>
    </source>
</evidence>
<comment type="similarity">
    <text evidence="13">Belongs to the LpxK family.</text>
</comment>
<gene>
    <name evidence="13" type="primary">lpxK</name>
    <name evidence="14" type="ORF">ADINL_1575</name>
</gene>
<evidence type="ECO:0000256" key="10">
    <source>
        <dbReference type="ARBA" id="ARBA00022840"/>
    </source>
</evidence>
<dbReference type="Proteomes" id="UP000027318">
    <property type="component" value="Unassembled WGS sequence"/>
</dbReference>
<keyword evidence="5 13" id="KW-0444">Lipid biosynthesis</keyword>
<accession>A0A063Y0V4</accession>
<keyword evidence="6 13" id="KW-0441">Lipid A biosynthesis</keyword>
<reference evidence="14 15" key="1">
    <citation type="journal article" date="2005" name="Int. J. Syst. Evol. Microbiol.">
        <title>Nitrincola lacisaponensis gen. nov., sp. nov., a novel alkaliphilic bacterium isolated from an alkaline, saline lake.</title>
        <authorList>
            <person name="Dimitriu P.A."/>
            <person name="Shukla S.K."/>
            <person name="Conradt J."/>
            <person name="Marquez M.C."/>
            <person name="Ventosa A."/>
            <person name="Maglia A."/>
            <person name="Peyton B.M."/>
            <person name="Pinkart H.C."/>
            <person name="Mormile M.R."/>
        </authorList>
    </citation>
    <scope>NUCLEOTIDE SEQUENCE [LARGE SCALE GENOMIC DNA]</scope>
    <source>
        <strain evidence="14 15">4CA</strain>
    </source>
</reference>
<dbReference type="STRING" id="267850.ADINL_1575"/>
<dbReference type="GO" id="GO:0009244">
    <property type="term" value="P:lipopolysaccharide core region biosynthetic process"/>
    <property type="evidence" value="ECO:0007669"/>
    <property type="project" value="TreeGrafter"/>
</dbReference>
<dbReference type="AlphaFoldDB" id="A0A063Y0V4"/>
<evidence type="ECO:0000256" key="9">
    <source>
        <dbReference type="ARBA" id="ARBA00022777"/>
    </source>
</evidence>
<dbReference type="PATRIC" id="fig|267850.7.peg.1553"/>
<dbReference type="GO" id="GO:0009029">
    <property type="term" value="F:lipid-A 4'-kinase activity"/>
    <property type="evidence" value="ECO:0007669"/>
    <property type="project" value="UniProtKB-UniRule"/>
</dbReference>
<evidence type="ECO:0000256" key="7">
    <source>
        <dbReference type="ARBA" id="ARBA00022679"/>
    </source>
</evidence>
<evidence type="ECO:0000256" key="3">
    <source>
        <dbReference type="ARBA" id="ARBA00012071"/>
    </source>
</evidence>
<dbReference type="PANTHER" id="PTHR42724:SF1">
    <property type="entry name" value="TETRAACYLDISACCHARIDE 4'-KINASE, MITOCHONDRIAL-RELATED"/>
    <property type="match status" value="1"/>
</dbReference>
<comment type="catalytic activity">
    <reaction evidence="13">
        <text>a lipid A disaccharide + ATP = a lipid IVA + ADP + H(+)</text>
        <dbReference type="Rhea" id="RHEA:67840"/>
        <dbReference type="ChEBI" id="CHEBI:15378"/>
        <dbReference type="ChEBI" id="CHEBI:30616"/>
        <dbReference type="ChEBI" id="CHEBI:176343"/>
        <dbReference type="ChEBI" id="CHEBI:176425"/>
        <dbReference type="ChEBI" id="CHEBI:456216"/>
        <dbReference type="EC" id="2.7.1.130"/>
    </reaction>
</comment>
<dbReference type="SUPFAM" id="SSF52540">
    <property type="entry name" value="P-loop containing nucleoside triphosphate hydrolases"/>
    <property type="match status" value="1"/>
</dbReference>
<feature type="binding site" evidence="13">
    <location>
        <begin position="53"/>
        <end position="60"/>
    </location>
    <ligand>
        <name>ATP</name>
        <dbReference type="ChEBI" id="CHEBI:30616"/>
    </ligand>
</feature>
<dbReference type="EC" id="2.7.1.130" evidence="3 13"/>
<evidence type="ECO:0000313" key="15">
    <source>
        <dbReference type="Proteomes" id="UP000027318"/>
    </source>
</evidence>
<sequence length="335" mass="36908">MERAWYRQAPWLKLFRPVSVLFTCLVKRRRQRWLQSKAVWHAPVPVIVVGNISVGGTGKTPVVLALIEWLGSEGYQPGVVSRGYGAKPPSYPWLVKPEQDASLTGDEPLLIAQRAQVKVVIDPDRPAAARALLADGQCNVIISDDGLQHYPLGRDIEIAVIDGQRGLGNHRCLPEGPLREPPERLNRVDLVLQNGGDMLHHPAANIFQLQATRITRLDGSDPQSLAQWLAQLKTPRVHAVCGIGHPERFFSTLAAVGLDCVPHAFADHHAFSEAELLALDGLPLVMTEKDAVKCKDFQLPDGWVLQVTAELPDRFKDILLQQLAACQFKEGKGNG</sequence>
<evidence type="ECO:0000256" key="13">
    <source>
        <dbReference type="HAMAP-Rule" id="MF_00409"/>
    </source>
</evidence>
<dbReference type="HAMAP" id="MF_00409">
    <property type="entry name" value="LpxK"/>
    <property type="match status" value="1"/>
</dbReference>
<keyword evidence="7 13" id="KW-0808">Transferase</keyword>
<keyword evidence="11 13" id="KW-0443">Lipid metabolism</keyword>
<dbReference type="GO" id="GO:0005886">
    <property type="term" value="C:plasma membrane"/>
    <property type="evidence" value="ECO:0007669"/>
    <property type="project" value="TreeGrafter"/>
</dbReference>
<organism evidence="14 15">
    <name type="scientific">Nitrincola lacisaponensis</name>
    <dbReference type="NCBI Taxonomy" id="267850"/>
    <lineage>
        <taxon>Bacteria</taxon>
        <taxon>Pseudomonadati</taxon>
        <taxon>Pseudomonadota</taxon>
        <taxon>Gammaproteobacteria</taxon>
        <taxon>Oceanospirillales</taxon>
        <taxon>Oceanospirillaceae</taxon>
        <taxon>Nitrincola</taxon>
    </lineage>
</organism>
<evidence type="ECO:0000256" key="11">
    <source>
        <dbReference type="ARBA" id="ARBA00023098"/>
    </source>
</evidence>
<dbReference type="NCBIfam" id="TIGR00682">
    <property type="entry name" value="lpxK"/>
    <property type="match status" value="1"/>
</dbReference>
<dbReference type="InterPro" id="IPR027417">
    <property type="entry name" value="P-loop_NTPase"/>
</dbReference>
<evidence type="ECO:0000256" key="5">
    <source>
        <dbReference type="ARBA" id="ARBA00022516"/>
    </source>
</evidence>
<evidence type="ECO:0000256" key="2">
    <source>
        <dbReference type="ARBA" id="ARBA00004870"/>
    </source>
</evidence>